<comment type="caution">
    <text evidence="2">The sequence shown here is derived from an EMBL/GenBank/DDBJ whole genome shotgun (WGS) entry which is preliminary data.</text>
</comment>
<dbReference type="GO" id="GO:0016070">
    <property type="term" value="P:RNA metabolic process"/>
    <property type="evidence" value="ECO:0007669"/>
    <property type="project" value="InterPro"/>
</dbReference>
<proteinExistence type="predicted"/>
<dbReference type="EMBL" id="JABBFZ010000006">
    <property type="protein sequence ID" value="NML31663.1"/>
    <property type="molecule type" value="Genomic_DNA"/>
</dbReference>
<keyword evidence="3" id="KW-1185">Reference proteome</keyword>
<organism evidence="2 3">
    <name type="scientific">Paraburkholderia antibiotica</name>
    <dbReference type="NCBI Taxonomy" id="2728839"/>
    <lineage>
        <taxon>Bacteria</taxon>
        <taxon>Pseudomonadati</taxon>
        <taxon>Pseudomonadota</taxon>
        <taxon>Betaproteobacteria</taxon>
        <taxon>Burkholderiales</taxon>
        <taxon>Burkholderiaceae</taxon>
        <taxon>Paraburkholderia</taxon>
    </lineage>
</organism>
<accession>A0A7X9X575</accession>
<gene>
    <name evidence="2" type="ORF">HHL14_12550</name>
</gene>
<sequence length="75" mass="8889">MADANLKARLPVTERFVTIQQSWRYRQWQPQGYLNDPPLYPWMKLSGRWIEHAGFEAGQRVRITVEYGRLPITAE</sequence>
<dbReference type="GO" id="GO:0003723">
    <property type="term" value="F:RNA binding"/>
    <property type="evidence" value="ECO:0007669"/>
    <property type="project" value="InterPro"/>
</dbReference>
<dbReference type="RefSeq" id="WP_169497939.1">
    <property type="nucleotide sequence ID" value="NZ_JABBFZ010000006.1"/>
</dbReference>
<dbReference type="Pfam" id="PF08845">
    <property type="entry name" value="SymE_toxin"/>
    <property type="match status" value="1"/>
</dbReference>
<dbReference type="Proteomes" id="UP000583127">
    <property type="component" value="Unassembled WGS sequence"/>
</dbReference>
<name>A0A7X9X575_9BURK</name>
<dbReference type="AlphaFoldDB" id="A0A7X9X575"/>
<dbReference type="InterPro" id="IPR014944">
    <property type="entry name" value="Toxin_SymE-like"/>
</dbReference>
<feature type="domain" description="Toxin SymE-like" evidence="1">
    <location>
        <begin position="40"/>
        <end position="74"/>
    </location>
</feature>
<dbReference type="GO" id="GO:0016788">
    <property type="term" value="F:hydrolase activity, acting on ester bonds"/>
    <property type="evidence" value="ECO:0007669"/>
    <property type="project" value="InterPro"/>
</dbReference>
<dbReference type="GO" id="GO:0005737">
    <property type="term" value="C:cytoplasm"/>
    <property type="evidence" value="ECO:0007669"/>
    <property type="project" value="InterPro"/>
</dbReference>
<evidence type="ECO:0000313" key="3">
    <source>
        <dbReference type="Proteomes" id="UP000583127"/>
    </source>
</evidence>
<evidence type="ECO:0000259" key="1">
    <source>
        <dbReference type="Pfam" id="PF08845"/>
    </source>
</evidence>
<protein>
    <submittedName>
        <fullName evidence="2">Type I toxin-antitoxin system SymE family toxin</fullName>
    </submittedName>
</protein>
<reference evidence="2 3" key="1">
    <citation type="submission" date="2020-04" db="EMBL/GenBank/DDBJ databases">
        <title>Paraburkholderia sp. G-4-1-8 isolated from soil.</title>
        <authorList>
            <person name="Dahal R.H."/>
        </authorList>
    </citation>
    <scope>NUCLEOTIDE SEQUENCE [LARGE SCALE GENOMIC DNA]</scope>
    <source>
        <strain evidence="2 3">G-4-1-8</strain>
    </source>
</reference>
<evidence type="ECO:0000313" key="2">
    <source>
        <dbReference type="EMBL" id="NML31663.1"/>
    </source>
</evidence>